<gene>
    <name evidence="3" type="ORF">SCHCODRAFT_49325</name>
</gene>
<reference evidence="3 4" key="1">
    <citation type="journal article" date="2010" name="Nat. Biotechnol.">
        <title>Genome sequence of the model mushroom Schizophyllum commune.</title>
        <authorList>
            <person name="Ohm R.A."/>
            <person name="de Jong J.F."/>
            <person name="Lugones L.G."/>
            <person name="Aerts A."/>
            <person name="Kothe E."/>
            <person name="Stajich J.E."/>
            <person name="de Vries R.P."/>
            <person name="Record E."/>
            <person name="Levasseur A."/>
            <person name="Baker S.E."/>
            <person name="Bartholomew K.A."/>
            <person name="Coutinho P.M."/>
            <person name="Erdmann S."/>
            <person name="Fowler T.J."/>
            <person name="Gathman A.C."/>
            <person name="Lombard V."/>
            <person name="Henrissat B."/>
            <person name="Knabe N."/>
            <person name="Kuees U."/>
            <person name="Lilly W.W."/>
            <person name="Lindquist E."/>
            <person name="Lucas S."/>
            <person name="Magnuson J.K."/>
            <person name="Piumi F."/>
            <person name="Raudaskoski M."/>
            <person name="Salamov A."/>
            <person name="Schmutz J."/>
            <person name="Schwarze F.W.M.R."/>
            <person name="vanKuyk P.A."/>
            <person name="Horton J.S."/>
            <person name="Grigoriev I.V."/>
            <person name="Woesten H.A.B."/>
        </authorList>
    </citation>
    <scope>NUCLEOTIDE SEQUENCE [LARGE SCALE GENOMIC DNA]</scope>
    <source>
        <strain evidence="4">H4-8 / FGSC 9210</strain>
    </source>
</reference>
<dbReference type="PANTHER" id="PTHR39394">
    <property type="entry name" value="YALI0E31793P"/>
    <property type="match status" value="1"/>
</dbReference>
<dbReference type="EMBL" id="GL377302">
    <property type="protein sequence ID" value="EFJ01524.1"/>
    <property type="molecule type" value="Genomic_DNA"/>
</dbReference>
<dbReference type="KEGG" id="scm:SCHCO_02574428"/>
<dbReference type="RefSeq" id="XP_003036426.1">
    <property type="nucleotide sequence ID" value="XM_003036380.1"/>
</dbReference>
<dbReference type="HOGENOM" id="CLU_032666_0_0_1"/>
<evidence type="ECO:0000313" key="3">
    <source>
        <dbReference type="EMBL" id="EFJ01524.1"/>
    </source>
</evidence>
<dbReference type="PANTHER" id="PTHR39394:SF1">
    <property type="entry name" value="DNAJ HOMOLOGUE SUBFAMILY C MEMBER 28 CONSERVED DOMAIN-CONTAINING PROTEIN"/>
    <property type="match status" value="1"/>
</dbReference>
<protein>
    <recommendedName>
        <fullName evidence="2">DnaJ homologue subfamily C member 28 conserved domain-containing protein</fullName>
    </recommendedName>
</protein>
<evidence type="ECO:0000259" key="2">
    <source>
        <dbReference type="Pfam" id="PF09350"/>
    </source>
</evidence>
<dbReference type="InterPro" id="IPR018961">
    <property type="entry name" value="DnaJ_homolog_subfam-C_membr-28"/>
</dbReference>
<feature type="region of interest" description="Disordered" evidence="1">
    <location>
        <begin position="17"/>
        <end position="50"/>
    </location>
</feature>
<dbReference type="VEuPathDB" id="FungiDB:SCHCODRAFT_02574428"/>
<sequence>MLRRAFATPKTASRCLRYSQNAAGRPLKSHDEPEGAIQQTEQQEADHRASAKLFADAEREEEELREAARKSKLPFLERQHENWTGDERIEDAVLRMLVDKYKPVRGGTVRSADEKLRTAPPKPTSTGPDALALEFEEVTRLETRLADDTSAKITTSWSSTIAGHTPSVTGSWADEPLLPAIEGHRPWHTEYRAPSHAVASVKFARLPPSPPPPKAKPADERIARKEKEVAKRTAHAGRLHGAREATLDYKLGLGAGRQKGAPPTVTPATGARPNPVSVKGWTSLVEDRIERARQKGLFNNVKGRGQPIKQQSEESNPFIGKEEFLMNRILQRNEASPPWVEVQGELESAVRAWRLMLRQAWTRRALRNLTTEHPPQTLRSITAEQVRALRDPAWEARERAYHDVALGEVNALVRKYNGLAPYPVRRPYYMLHVELERVYEGCVDDVMEGLAERYGKGSALSRDASEGEDGERGGGEGDGSVMGLGELLRSWVQRLTAGWMRS</sequence>
<name>D8PNG4_SCHCM</name>
<accession>D8PNG4</accession>
<organism evidence="4">
    <name type="scientific">Schizophyllum commune (strain H4-8 / FGSC 9210)</name>
    <name type="common">Split gill fungus</name>
    <dbReference type="NCBI Taxonomy" id="578458"/>
    <lineage>
        <taxon>Eukaryota</taxon>
        <taxon>Fungi</taxon>
        <taxon>Dikarya</taxon>
        <taxon>Basidiomycota</taxon>
        <taxon>Agaricomycotina</taxon>
        <taxon>Agaricomycetes</taxon>
        <taxon>Agaricomycetidae</taxon>
        <taxon>Agaricales</taxon>
        <taxon>Schizophyllaceae</taxon>
        <taxon>Schizophyllum</taxon>
    </lineage>
</organism>
<dbReference type="AlphaFoldDB" id="D8PNG4"/>
<dbReference type="OrthoDB" id="547796at2759"/>
<dbReference type="eggNOG" id="KOG0568">
    <property type="taxonomic scope" value="Eukaryota"/>
</dbReference>
<feature type="region of interest" description="Disordered" evidence="1">
    <location>
        <begin position="258"/>
        <end position="277"/>
    </location>
</feature>
<dbReference type="InParanoid" id="D8PNG4"/>
<feature type="region of interest" description="Disordered" evidence="1">
    <location>
        <begin position="457"/>
        <end position="481"/>
    </location>
</feature>
<evidence type="ECO:0000256" key="1">
    <source>
        <dbReference type="SAM" id="MobiDB-lite"/>
    </source>
</evidence>
<dbReference type="Pfam" id="PF09350">
    <property type="entry name" value="DJC28_CD"/>
    <property type="match status" value="1"/>
</dbReference>
<dbReference type="GeneID" id="9585732"/>
<feature type="region of interest" description="Disordered" evidence="1">
    <location>
        <begin position="109"/>
        <end position="129"/>
    </location>
</feature>
<feature type="domain" description="DnaJ homologue subfamily C member 28 conserved" evidence="2">
    <location>
        <begin position="284"/>
        <end position="353"/>
    </location>
</feature>
<dbReference type="OMA" id="PWHTTFK"/>
<keyword evidence="4" id="KW-1185">Reference proteome</keyword>
<evidence type="ECO:0000313" key="4">
    <source>
        <dbReference type="Proteomes" id="UP000007431"/>
    </source>
</evidence>
<proteinExistence type="predicted"/>
<dbReference type="Proteomes" id="UP000007431">
    <property type="component" value="Unassembled WGS sequence"/>
</dbReference>